<keyword evidence="1" id="KW-0812">Transmembrane</keyword>
<keyword evidence="1" id="KW-0472">Membrane</keyword>
<organism evidence="2">
    <name type="scientific">Bovine herpesvirus 4</name>
    <name type="common">BoHV-4</name>
    <name type="synonym">Movar virus</name>
    <dbReference type="NCBI Taxonomy" id="10385"/>
    <lineage>
        <taxon>Viruses</taxon>
        <taxon>Duplodnaviria</taxon>
        <taxon>Heunggongvirae</taxon>
        <taxon>Peploviricota</taxon>
        <taxon>Herviviricetes</taxon>
        <taxon>Herpesvirales</taxon>
        <taxon>Orthoherpesviridae</taxon>
        <taxon>Gammaherpesvirinae</taxon>
        <taxon>Rhadinovirus</taxon>
        <taxon>Rhadinovirus bovinegamma4</taxon>
    </lineage>
</organism>
<keyword evidence="1" id="KW-1133">Transmembrane helix</keyword>
<feature type="transmembrane region" description="Helical" evidence="1">
    <location>
        <begin position="202"/>
        <end position="223"/>
    </location>
</feature>
<dbReference type="InterPro" id="IPR002475">
    <property type="entry name" value="Bcl2-like"/>
</dbReference>
<sequence length="226" mass="25579">MSLFFVVWYWVNYITKVCSGEVYIPSVLKFQYHSDTEHEPYSNLCENLITMAEQDMDEVVSTIRRLLVECGMGLEEYLDHPVTAPIKVAVQDVIRTKQDIFSNFLTNINSVEDLETLGHAITTLNDYPSPNMGRVVCGIAFSVYVVQTVCKRKPLLVRCCLDIFTRATVQALNVNWFLQEGGWPALASFCKVVNSPSPRSRWLFPMLAISGLVLTVGVARNMVHFT</sequence>
<name>Q1XBS6_BHV4</name>
<dbReference type="Gene3D" id="1.10.437.10">
    <property type="entry name" value="Blc2-like"/>
    <property type="match status" value="1"/>
</dbReference>
<evidence type="ECO:0000256" key="1">
    <source>
        <dbReference type="SAM" id="Phobius"/>
    </source>
</evidence>
<dbReference type="PROSITE" id="PS50062">
    <property type="entry name" value="BCL2_FAMILY"/>
    <property type="match status" value="1"/>
</dbReference>
<accession>Q1XBS6</accession>
<gene>
    <name evidence="2" type="primary">ORF16</name>
</gene>
<proteinExistence type="predicted"/>
<evidence type="ECO:0000313" key="2">
    <source>
        <dbReference type="EMBL" id="AAY21843.1"/>
    </source>
</evidence>
<organismHost>
    <name type="scientific">Felis catus</name>
    <name type="common">Cat</name>
    <name type="synonym">Felis silvestris catus</name>
    <dbReference type="NCBI Taxonomy" id="9685"/>
</organismHost>
<dbReference type="SUPFAM" id="SSF56854">
    <property type="entry name" value="Bcl-2 inhibitors of programmed cell death"/>
    <property type="match status" value="1"/>
</dbReference>
<dbReference type="InterPro" id="IPR036834">
    <property type="entry name" value="Bcl-2-like_sf"/>
</dbReference>
<organismHost>
    <name type="scientific">Bos taurus</name>
    <name type="common">Bovine</name>
    <dbReference type="NCBI Taxonomy" id="9913"/>
</organismHost>
<dbReference type="EMBL" id="AY847330">
    <property type="protein sequence ID" value="AAY21843.1"/>
    <property type="molecule type" value="Genomic_DNA"/>
</dbReference>
<organismHost>
    <name type="scientific">Panthera leo</name>
    <name type="common">Lion</name>
    <dbReference type="NCBI Taxonomy" id="9689"/>
</organismHost>
<reference evidence="2" key="1">
    <citation type="journal article" date="2006" name="J. Gen. Virol.">
        <title>Evolution of Bovine herpesvirus 4: recombination and transmission between African buffalo and cattle.</title>
        <authorList>
            <person name="Dewals B."/>
            <person name="Thirion M."/>
            <person name="Markine-Goriaynoff N."/>
            <person name="Gillet L."/>
            <person name="de Fays K."/>
            <person name="Minner F."/>
            <person name="Daix V."/>
            <person name="Sharp P.M."/>
            <person name="Vanderplasschen A."/>
        </authorList>
    </citation>
    <scope>NUCLEOTIDE SEQUENCE</scope>
    <source>
        <strain evidence="2">Buf</strain>
    </source>
</reference>
<protein>
    <submittedName>
        <fullName evidence="2">V-Bcl-2-like protein</fullName>
    </submittedName>
</protein>